<feature type="transmembrane region" description="Helical" evidence="8">
    <location>
        <begin position="212"/>
        <end position="235"/>
    </location>
</feature>
<feature type="transmembrane region" description="Helical" evidence="8">
    <location>
        <begin position="181"/>
        <end position="200"/>
    </location>
</feature>
<evidence type="ECO:0000256" key="1">
    <source>
        <dbReference type="ARBA" id="ARBA00004127"/>
    </source>
</evidence>
<dbReference type="FunFam" id="1.20.1720.10:FF:000013">
    <property type="entry name" value="Related to multidrug resistance proteins"/>
    <property type="match status" value="1"/>
</dbReference>
<dbReference type="Proteomes" id="UP000716446">
    <property type="component" value="Unassembled WGS sequence"/>
</dbReference>
<comment type="similarity">
    <text evidence="2">Belongs to the major facilitator superfamily.</text>
</comment>
<protein>
    <recommendedName>
        <fullName evidence="9">Major facilitator superfamily (MFS) profile domain-containing protein</fullName>
    </recommendedName>
</protein>
<feature type="transmembrane region" description="Helical" evidence="8">
    <location>
        <begin position="484"/>
        <end position="502"/>
    </location>
</feature>
<keyword evidence="6 8" id="KW-0472">Membrane</keyword>
<feature type="region of interest" description="Disordered" evidence="7">
    <location>
        <begin position="556"/>
        <end position="591"/>
    </location>
</feature>
<dbReference type="GO" id="GO:0012505">
    <property type="term" value="C:endomembrane system"/>
    <property type="evidence" value="ECO:0007669"/>
    <property type="project" value="UniProtKB-SubCell"/>
</dbReference>
<proteinExistence type="inferred from homology"/>
<feature type="compositionally biased region" description="Basic and acidic residues" evidence="7">
    <location>
        <begin position="519"/>
        <end position="528"/>
    </location>
</feature>
<feature type="domain" description="Major facilitator superfamily (MFS) profile" evidence="9">
    <location>
        <begin position="27"/>
        <end position="507"/>
    </location>
</feature>
<evidence type="ECO:0000256" key="2">
    <source>
        <dbReference type="ARBA" id="ARBA00008335"/>
    </source>
</evidence>
<evidence type="ECO:0000256" key="3">
    <source>
        <dbReference type="ARBA" id="ARBA00022448"/>
    </source>
</evidence>
<feature type="region of interest" description="Disordered" evidence="7">
    <location>
        <begin position="519"/>
        <end position="541"/>
    </location>
</feature>
<dbReference type="GO" id="GO:0046943">
    <property type="term" value="F:carboxylic acid transmembrane transporter activity"/>
    <property type="evidence" value="ECO:0007669"/>
    <property type="project" value="UniProtKB-ARBA"/>
</dbReference>
<feature type="transmembrane region" description="Helical" evidence="8">
    <location>
        <begin position="150"/>
        <end position="169"/>
    </location>
</feature>
<feature type="transmembrane region" description="Helical" evidence="8">
    <location>
        <begin position="377"/>
        <end position="398"/>
    </location>
</feature>
<dbReference type="InterPro" id="IPR036259">
    <property type="entry name" value="MFS_trans_sf"/>
</dbReference>
<dbReference type="AlphaFoldDB" id="A0A9N8JUF4"/>
<dbReference type="Pfam" id="PF07690">
    <property type="entry name" value="MFS_1"/>
    <property type="match status" value="1"/>
</dbReference>
<dbReference type="EMBL" id="CAIJEN010000014">
    <property type="protein sequence ID" value="CAD0094062.1"/>
    <property type="molecule type" value="Genomic_DNA"/>
</dbReference>
<dbReference type="PROSITE" id="PS50850">
    <property type="entry name" value="MFS"/>
    <property type="match status" value="1"/>
</dbReference>
<reference evidence="10" key="1">
    <citation type="submission" date="2020-06" db="EMBL/GenBank/DDBJ databases">
        <authorList>
            <person name="Onetto C."/>
        </authorList>
    </citation>
    <scope>NUCLEOTIDE SEQUENCE</scope>
</reference>
<feature type="transmembrane region" description="Helical" evidence="8">
    <location>
        <begin position="286"/>
        <end position="307"/>
    </location>
</feature>
<dbReference type="GO" id="GO:0005886">
    <property type="term" value="C:plasma membrane"/>
    <property type="evidence" value="ECO:0007669"/>
    <property type="project" value="TreeGrafter"/>
</dbReference>
<feature type="transmembrane region" description="Helical" evidence="8">
    <location>
        <begin position="247"/>
        <end position="266"/>
    </location>
</feature>
<evidence type="ECO:0000313" key="10">
    <source>
        <dbReference type="EMBL" id="CAD0094062.1"/>
    </source>
</evidence>
<keyword evidence="11" id="KW-1185">Reference proteome</keyword>
<evidence type="ECO:0000256" key="5">
    <source>
        <dbReference type="ARBA" id="ARBA00022989"/>
    </source>
</evidence>
<sequence>MAKETKDLEAAIHDQTNLVPLRERLTIFFTLAFCMFLCYVDQNGITVLLPSIARDLNAANTIAWAGTSALIANTVFQVLYGRLSDLFGRKKIFIGCVLLLGASDLVCGLTPNKEVLYVFRGISGIANGGIVALVNMIMSDVVTLRQRGKYQGIIGSFIGFGNAAGPLIAAAFTQHSTWRGLFYLNAPLCVVAACLAAYTLPQSMPKVNFRETIAKIDWVGLFFSTTAIILILIAISDGGHGTPWNSAETISMLVVGGVCAIAFVIVEWKFAKLPMMPLEMWKNPSVACMLVQSFLLGMNYYSLIYYLPLYYQNVGGYDVMRSAVLILPLVLVQATFSALGGQYMSFFGHYIEVIFAGFVVWTLGSGLLVSLDANSPVGHICGFIIMVGFGCGCTFQTTNTAMQAHCPKSQRSVVISNRMLLRQLGGAVGLAVCSAISGNVLQSSLPAHLQYIADSTFAVPDLNTVSAADRTSISTAYANASRTVFIFCVAVIGIALLLTFFVTDKGLVREEDVAEEKVCEAEVGHSDQDSENETSDEKKPSLVARFKTWRDSLVKSEDAAKDIKSPPIPLKPLNREEVPADPSSKIFLDTK</sequence>
<evidence type="ECO:0000256" key="4">
    <source>
        <dbReference type="ARBA" id="ARBA00022692"/>
    </source>
</evidence>
<comment type="caution">
    <text evidence="10">The sequence shown here is derived from an EMBL/GenBank/DDBJ whole genome shotgun (WGS) entry which is preliminary data.</text>
</comment>
<dbReference type="Gene3D" id="1.20.1250.20">
    <property type="entry name" value="MFS general substrate transporter like domains"/>
    <property type="match status" value="1"/>
</dbReference>
<feature type="transmembrane region" description="Helical" evidence="8">
    <location>
        <begin position="351"/>
        <end position="371"/>
    </location>
</feature>
<feature type="transmembrane region" description="Helical" evidence="8">
    <location>
        <begin position="62"/>
        <end position="80"/>
    </location>
</feature>
<evidence type="ECO:0000313" key="11">
    <source>
        <dbReference type="Proteomes" id="UP000716446"/>
    </source>
</evidence>
<dbReference type="PANTHER" id="PTHR23501:SF78">
    <property type="entry name" value="MAJOR FACILITATOR SUPERFAMILY (MFS) PROFILE DOMAIN-CONTAINING PROTEIN-RELATED"/>
    <property type="match status" value="1"/>
</dbReference>
<dbReference type="CDD" id="cd17502">
    <property type="entry name" value="MFS_Azr1_MDR_like"/>
    <property type="match status" value="1"/>
</dbReference>
<evidence type="ECO:0000256" key="6">
    <source>
        <dbReference type="ARBA" id="ARBA00023136"/>
    </source>
</evidence>
<gene>
    <name evidence="10" type="ORF">AWRI4619_LOCUS8160</name>
</gene>
<feature type="transmembrane region" description="Helical" evidence="8">
    <location>
        <begin position="92"/>
        <end position="111"/>
    </location>
</feature>
<evidence type="ECO:0000256" key="7">
    <source>
        <dbReference type="SAM" id="MobiDB-lite"/>
    </source>
</evidence>
<keyword evidence="5 8" id="KW-1133">Transmembrane helix</keyword>
<organism evidence="10 11">
    <name type="scientific">Aureobasidium vineae</name>
    <dbReference type="NCBI Taxonomy" id="2773715"/>
    <lineage>
        <taxon>Eukaryota</taxon>
        <taxon>Fungi</taxon>
        <taxon>Dikarya</taxon>
        <taxon>Ascomycota</taxon>
        <taxon>Pezizomycotina</taxon>
        <taxon>Dothideomycetes</taxon>
        <taxon>Dothideomycetidae</taxon>
        <taxon>Dothideales</taxon>
        <taxon>Saccotheciaceae</taxon>
        <taxon>Aureobasidium</taxon>
    </lineage>
</organism>
<evidence type="ECO:0000256" key="8">
    <source>
        <dbReference type="SAM" id="Phobius"/>
    </source>
</evidence>
<evidence type="ECO:0000259" key="9">
    <source>
        <dbReference type="PROSITE" id="PS50850"/>
    </source>
</evidence>
<dbReference type="InterPro" id="IPR011701">
    <property type="entry name" value="MFS"/>
</dbReference>
<name>A0A9N8JUF4_9PEZI</name>
<keyword evidence="4 8" id="KW-0812">Transmembrane</keyword>
<feature type="transmembrane region" description="Helical" evidence="8">
    <location>
        <begin position="319"/>
        <end position="339"/>
    </location>
</feature>
<feature type="transmembrane region" description="Helical" evidence="8">
    <location>
        <begin position="25"/>
        <end position="42"/>
    </location>
</feature>
<accession>A0A9N8JUF4</accession>
<feature type="transmembrane region" description="Helical" evidence="8">
    <location>
        <begin position="117"/>
        <end position="138"/>
    </location>
</feature>
<dbReference type="SUPFAM" id="SSF103473">
    <property type="entry name" value="MFS general substrate transporter"/>
    <property type="match status" value="1"/>
</dbReference>
<dbReference type="InterPro" id="IPR020846">
    <property type="entry name" value="MFS_dom"/>
</dbReference>
<comment type="subcellular location">
    <subcellularLocation>
        <location evidence="1">Endomembrane system</location>
        <topology evidence="1">Multi-pass membrane protein</topology>
    </subcellularLocation>
</comment>
<dbReference type="PANTHER" id="PTHR23501">
    <property type="entry name" value="MAJOR FACILITATOR SUPERFAMILY"/>
    <property type="match status" value="1"/>
</dbReference>
<keyword evidence="3" id="KW-0813">Transport</keyword>